<dbReference type="Proteomes" id="UP000033900">
    <property type="component" value="Unassembled WGS sequence"/>
</dbReference>
<dbReference type="STRING" id="273678.RS84_03107"/>
<sequence length="184" mass="19888">MIIRAARVDDARGIAEVHVDSWRAAYVGLIDQRVLDAQSVDARESMWASWISRSDAGLPPIGYNEPAHRMLVAIEDGRIVGWATYGPGRDDGTAHLGELAGLYAHPSAWSTGVGHALITGVAEGLREAGFDAAYLWVLHGNDRASRFYERHGWLADGTEKTADAGGATALRELRHTKRLSEGSA</sequence>
<dbReference type="Pfam" id="PF00583">
    <property type="entry name" value="Acetyltransf_1"/>
    <property type="match status" value="1"/>
</dbReference>
<dbReference type="PROSITE" id="PS51186">
    <property type="entry name" value="GNAT"/>
    <property type="match status" value="1"/>
</dbReference>
<dbReference type="OrthoDB" id="5243635at2"/>
<dbReference type="EMBL" id="JYJB01000010">
    <property type="protein sequence ID" value="KJL46471.1"/>
    <property type="molecule type" value="Genomic_DNA"/>
</dbReference>
<evidence type="ECO:0000259" key="3">
    <source>
        <dbReference type="PROSITE" id="PS51186"/>
    </source>
</evidence>
<dbReference type="Gene3D" id="3.40.630.30">
    <property type="match status" value="1"/>
</dbReference>
<evidence type="ECO:0000256" key="2">
    <source>
        <dbReference type="ARBA" id="ARBA00023315"/>
    </source>
</evidence>
<dbReference type="PANTHER" id="PTHR43877">
    <property type="entry name" value="AMINOALKYLPHOSPHONATE N-ACETYLTRANSFERASE-RELATED-RELATED"/>
    <property type="match status" value="1"/>
</dbReference>
<dbReference type="InterPro" id="IPR000182">
    <property type="entry name" value="GNAT_dom"/>
</dbReference>
<gene>
    <name evidence="4" type="ORF">RS84_03107</name>
</gene>
<dbReference type="CDD" id="cd04301">
    <property type="entry name" value="NAT_SF"/>
    <property type="match status" value="1"/>
</dbReference>
<reference evidence="4 5" key="1">
    <citation type="submission" date="2015-02" db="EMBL/GenBank/DDBJ databases">
        <title>Draft genome sequences of ten Microbacterium spp. with emphasis on heavy metal contaminated environments.</title>
        <authorList>
            <person name="Corretto E."/>
        </authorList>
    </citation>
    <scope>NUCLEOTIDE SEQUENCE [LARGE SCALE GENOMIC DNA]</scope>
    <source>
        <strain evidence="4 5">SA35</strain>
    </source>
</reference>
<keyword evidence="5" id="KW-1185">Reference proteome</keyword>
<protein>
    <submittedName>
        <fullName evidence="4">Acetyltransferase (GNAT) family protein</fullName>
    </submittedName>
</protein>
<name>A0A0M2HPR6_9MICO</name>
<evidence type="ECO:0000256" key="1">
    <source>
        <dbReference type="ARBA" id="ARBA00022679"/>
    </source>
</evidence>
<dbReference type="PANTHER" id="PTHR43877:SF1">
    <property type="entry name" value="ACETYLTRANSFERASE"/>
    <property type="match status" value="1"/>
</dbReference>
<dbReference type="PATRIC" id="fig|273678.4.peg.3101"/>
<feature type="domain" description="N-acetyltransferase" evidence="3">
    <location>
        <begin position="1"/>
        <end position="180"/>
    </location>
</feature>
<dbReference type="AlphaFoldDB" id="A0A0M2HPR6"/>
<keyword evidence="2" id="KW-0012">Acyltransferase</keyword>
<keyword evidence="1 4" id="KW-0808">Transferase</keyword>
<dbReference type="SUPFAM" id="SSF55729">
    <property type="entry name" value="Acyl-CoA N-acyltransferases (Nat)"/>
    <property type="match status" value="1"/>
</dbReference>
<dbReference type="GO" id="GO:0016747">
    <property type="term" value="F:acyltransferase activity, transferring groups other than amino-acyl groups"/>
    <property type="evidence" value="ECO:0007669"/>
    <property type="project" value="InterPro"/>
</dbReference>
<proteinExistence type="predicted"/>
<evidence type="ECO:0000313" key="5">
    <source>
        <dbReference type="Proteomes" id="UP000033900"/>
    </source>
</evidence>
<evidence type="ECO:0000313" key="4">
    <source>
        <dbReference type="EMBL" id="KJL46471.1"/>
    </source>
</evidence>
<dbReference type="InterPro" id="IPR050832">
    <property type="entry name" value="Bact_Acetyltransf"/>
</dbReference>
<dbReference type="InterPro" id="IPR016181">
    <property type="entry name" value="Acyl_CoA_acyltransferase"/>
</dbReference>
<comment type="caution">
    <text evidence="4">The sequence shown here is derived from an EMBL/GenBank/DDBJ whole genome shotgun (WGS) entry which is preliminary data.</text>
</comment>
<accession>A0A0M2HPR6</accession>
<dbReference type="RefSeq" id="WP_045258647.1">
    <property type="nucleotide sequence ID" value="NZ_JYJB01000010.1"/>
</dbReference>
<organism evidence="4 5">
    <name type="scientific">Microbacterium hydrocarbonoxydans</name>
    <dbReference type="NCBI Taxonomy" id="273678"/>
    <lineage>
        <taxon>Bacteria</taxon>
        <taxon>Bacillati</taxon>
        <taxon>Actinomycetota</taxon>
        <taxon>Actinomycetes</taxon>
        <taxon>Micrococcales</taxon>
        <taxon>Microbacteriaceae</taxon>
        <taxon>Microbacterium</taxon>
    </lineage>
</organism>